<keyword evidence="3" id="KW-1185">Reference proteome</keyword>
<dbReference type="RefSeq" id="WP_101537211.1">
    <property type="nucleotide sequence ID" value="NZ_MXAV01000013.1"/>
</dbReference>
<feature type="domain" description="Putative DNA-binding" evidence="1">
    <location>
        <begin position="7"/>
        <end position="95"/>
    </location>
</feature>
<dbReference type="AlphaFoldDB" id="A0A2I1DNR0"/>
<reference evidence="2 3" key="1">
    <citation type="submission" date="2017-03" db="EMBL/GenBank/DDBJ databases">
        <title>Draft genime sequence of the acidophilic sulfur-oxidizing bacterium Acidithiobacillus sp. SH, isolated from seawater.</title>
        <authorList>
            <person name="Sharmin S."/>
            <person name="Tokuhisa M."/>
            <person name="Kanao T."/>
            <person name="Kamimura K."/>
        </authorList>
    </citation>
    <scope>NUCLEOTIDE SEQUENCE [LARGE SCALE GENOMIC DNA]</scope>
    <source>
        <strain evidence="2 3">SH</strain>
    </source>
</reference>
<dbReference type="Proteomes" id="UP000234329">
    <property type="component" value="Unassembled WGS sequence"/>
</dbReference>
<proteinExistence type="predicted"/>
<protein>
    <submittedName>
        <fullName evidence="2">DUF2063 domain-containing protein</fullName>
    </submittedName>
</protein>
<dbReference type="EMBL" id="MXAV01000013">
    <property type="protein sequence ID" value="PKY11508.1"/>
    <property type="molecule type" value="Genomic_DNA"/>
</dbReference>
<comment type="caution">
    <text evidence="2">The sequence shown here is derived from an EMBL/GenBank/DDBJ whole genome shotgun (WGS) entry which is preliminary data.</text>
</comment>
<evidence type="ECO:0000259" key="1">
    <source>
        <dbReference type="Pfam" id="PF09836"/>
    </source>
</evidence>
<sequence length="235" mass="25885">MSTPFSWQASFMEAVLSEGGLIPDLDGPFSSAVSTAVYRNNILEGFTEGLKNIYGAIFLLIGEDCFRAIAHAYARSTPSLCGDRNAYGARMPEFLGMHPLTRSIAYLADVARLEWASHEAYLAAEEFMDSGLHTSVRLIESDYPLLALWQFCQHPETDSPLDLDALGGDRVFICRPQEEVLMRSLPMGEASWYRSLLEHKTLGEATSAAVDAEPGIDPAQYLASAQRDGIFIPKQ</sequence>
<evidence type="ECO:0000313" key="3">
    <source>
        <dbReference type="Proteomes" id="UP000234329"/>
    </source>
</evidence>
<gene>
    <name evidence="2" type="ORF">B1757_04665</name>
</gene>
<dbReference type="Pfam" id="PF09836">
    <property type="entry name" value="DUF2063"/>
    <property type="match status" value="1"/>
</dbReference>
<name>A0A2I1DNR0_9PROT</name>
<organism evidence="2 3">
    <name type="scientific">Acidithiobacillus marinus</name>
    <dbReference type="NCBI Taxonomy" id="187490"/>
    <lineage>
        <taxon>Bacteria</taxon>
        <taxon>Pseudomonadati</taxon>
        <taxon>Pseudomonadota</taxon>
        <taxon>Acidithiobacillia</taxon>
        <taxon>Acidithiobacillales</taxon>
        <taxon>Acidithiobacillaceae</taxon>
        <taxon>Acidithiobacillus</taxon>
    </lineage>
</organism>
<dbReference type="OrthoDB" id="4146344at2"/>
<accession>A0A2I1DNR0</accession>
<dbReference type="InterPro" id="IPR018640">
    <property type="entry name" value="DUF2063"/>
</dbReference>
<dbReference type="InParanoid" id="A0A2I1DNR0"/>
<evidence type="ECO:0000313" key="2">
    <source>
        <dbReference type="EMBL" id="PKY11508.1"/>
    </source>
</evidence>